<gene>
    <name evidence="3" type="primary">yddG</name>
    <name evidence="3" type="ORF">OQ497_06775</name>
</gene>
<sequence>MSVQTSGQLPRHTIELPTLTGVSAVFMWSATVGLYRGISEAFGAVGGSALIFTVSAVIAVLCTGPSAFSALSKRYLIIGGGLFITYETALALAIGYATTRQQALEVGTVNYLWPSFTIALAVWLGYQRADWRMIPGLLLSLTGILWVSSGDRGISFTHIIHNIGTNPVAYGLALIAATAWPVYTIITRAISEGKNGVPVFLTLTAIVLWIKYFSTSQPPLHFNFNGAIMVLTFGVLTTLAYSAWNYGVMHGNLTLMATASYFSPVLSVLMTSLLLHMMPGHTFWLGSLLVTAGSLICWLSTHQTSVVA</sequence>
<feature type="transmembrane region" description="Helical" evidence="1">
    <location>
        <begin position="41"/>
        <end position="63"/>
    </location>
</feature>
<organism evidence="3 4">
    <name type="scientific">Acetobacter thailandicus</name>
    <dbReference type="NCBI Taxonomy" id="1502842"/>
    <lineage>
        <taxon>Bacteria</taxon>
        <taxon>Pseudomonadati</taxon>
        <taxon>Pseudomonadota</taxon>
        <taxon>Alphaproteobacteria</taxon>
        <taxon>Acetobacterales</taxon>
        <taxon>Acetobacteraceae</taxon>
        <taxon>Acetobacter</taxon>
    </lineage>
</organism>
<dbReference type="InterPro" id="IPR037185">
    <property type="entry name" value="EmrE-like"/>
</dbReference>
<dbReference type="SUPFAM" id="SSF103481">
    <property type="entry name" value="Multidrug resistance efflux transporter EmrE"/>
    <property type="match status" value="1"/>
</dbReference>
<feature type="transmembrane region" description="Helical" evidence="1">
    <location>
        <begin position="133"/>
        <end position="149"/>
    </location>
</feature>
<feature type="transmembrane region" description="Helical" evidence="1">
    <location>
        <begin position="109"/>
        <end position="126"/>
    </location>
</feature>
<dbReference type="NCBIfam" id="NF008676">
    <property type="entry name" value="PRK11689.1"/>
    <property type="match status" value="1"/>
</dbReference>
<feature type="transmembrane region" description="Helical" evidence="1">
    <location>
        <begin position="220"/>
        <end position="241"/>
    </location>
</feature>
<feature type="transmembrane region" description="Helical" evidence="1">
    <location>
        <begin position="197"/>
        <end position="214"/>
    </location>
</feature>
<dbReference type="Pfam" id="PF00892">
    <property type="entry name" value="EamA"/>
    <property type="match status" value="1"/>
</dbReference>
<dbReference type="RefSeq" id="WP_086635959.1">
    <property type="nucleotide sequence ID" value="NZ_JAPIUZ010000002.1"/>
</dbReference>
<feature type="domain" description="EamA" evidence="2">
    <location>
        <begin position="170"/>
        <end position="296"/>
    </location>
</feature>
<accession>A0ABT3QEG2</accession>
<keyword evidence="4" id="KW-1185">Reference proteome</keyword>
<proteinExistence type="predicted"/>
<comment type="caution">
    <text evidence="3">The sequence shown here is derived from an EMBL/GenBank/DDBJ whole genome shotgun (WGS) entry which is preliminary data.</text>
</comment>
<evidence type="ECO:0000259" key="2">
    <source>
        <dbReference type="Pfam" id="PF00892"/>
    </source>
</evidence>
<dbReference type="EMBL" id="JAPIUZ010000002">
    <property type="protein sequence ID" value="MCX2563659.1"/>
    <property type="molecule type" value="Genomic_DNA"/>
</dbReference>
<feature type="transmembrane region" description="Helical" evidence="1">
    <location>
        <begin position="253"/>
        <end position="275"/>
    </location>
</feature>
<reference evidence="3 4" key="1">
    <citation type="submission" date="2022-11" db="EMBL/GenBank/DDBJ databases">
        <title>Genome sequencing of Acetobacter type strain.</title>
        <authorList>
            <person name="Heo J."/>
            <person name="Lee D."/>
            <person name="Han B.-H."/>
            <person name="Hong S.-B."/>
            <person name="Kwon S.-W."/>
        </authorList>
    </citation>
    <scope>NUCLEOTIDE SEQUENCE [LARGE SCALE GENOMIC DNA]</scope>
    <source>
        <strain evidence="3 4">KACC 21253</strain>
    </source>
</reference>
<dbReference type="Proteomes" id="UP001301152">
    <property type="component" value="Unassembled WGS sequence"/>
</dbReference>
<protein>
    <submittedName>
        <fullName evidence="3">Aromatic amino acid DMT transporter YddG</fullName>
    </submittedName>
</protein>
<evidence type="ECO:0000313" key="4">
    <source>
        <dbReference type="Proteomes" id="UP001301152"/>
    </source>
</evidence>
<keyword evidence="1" id="KW-1133">Transmembrane helix</keyword>
<feature type="transmembrane region" description="Helical" evidence="1">
    <location>
        <begin position="16"/>
        <end position="35"/>
    </location>
</feature>
<feature type="transmembrane region" description="Helical" evidence="1">
    <location>
        <begin position="75"/>
        <end position="97"/>
    </location>
</feature>
<keyword evidence="1" id="KW-0812">Transmembrane</keyword>
<name>A0ABT3QEG2_9PROT</name>
<feature type="transmembrane region" description="Helical" evidence="1">
    <location>
        <begin position="281"/>
        <end position="299"/>
    </location>
</feature>
<keyword evidence="1" id="KW-0472">Membrane</keyword>
<evidence type="ECO:0000313" key="3">
    <source>
        <dbReference type="EMBL" id="MCX2563659.1"/>
    </source>
</evidence>
<feature type="transmembrane region" description="Helical" evidence="1">
    <location>
        <begin position="169"/>
        <end position="190"/>
    </location>
</feature>
<dbReference type="InterPro" id="IPR000620">
    <property type="entry name" value="EamA_dom"/>
</dbReference>
<evidence type="ECO:0000256" key="1">
    <source>
        <dbReference type="SAM" id="Phobius"/>
    </source>
</evidence>